<feature type="transmembrane region" description="Helical" evidence="1">
    <location>
        <begin position="139"/>
        <end position="164"/>
    </location>
</feature>
<feature type="transmembrane region" description="Helical" evidence="1">
    <location>
        <begin position="98"/>
        <end position="127"/>
    </location>
</feature>
<name>A0A6S6RZJ7_9BACT</name>
<dbReference type="AlphaFoldDB" id="A0A6S6RZJ7"/>
<keyword evidence="1" id="KW-1133">Transmembrane helix</keyword>
<dbReference type="InterPro" id="IPR007498">
    <property type="entry name" value="PqiA-like"/>
</dbReference>
<sequence>MKLENEGDLDNLILCHQCYTLHEEIPISDGSKACCSECGGILYRYDSKLIDHGLAWSVTGFIFFVLANLFPLVKIDVLGHEQFITIPKTFMALIENEFFLVGILCAFLIFIFPLMIFLINMILFLLLKMGKAEKVTKELLILLAYIKPWSMSDIFLISILVALVKLIGYAQIHMGISFWALLLFVGIDLYITKSIHISEVWMLRKHVFSRNGIVS</sequence>
<accession>A0A6S6RZJ7</accession>
<evidence type="ECO:0000313" key="2">
    <source>
        <dbReference type="EMBL" id="CAA6800883.1"/>
    </source>
</evidence>
<evidence type="ECO:0000256" key="1">
    <source>
        <dbReference type="SAM" id="Phobius"/>
    </source>
</evidence>
<organism evidence="2">
    <name type="scientific">uncultured Sulfurovum sp</name>
    <dbReference type="NCBI Taxonomy" id="269237"/>
    <lineage>
        <taxon>Bacteria</taxon>
        <taxon>Pseudomonadati</taxon>
        <taxon>Campylobacterota</taxon>
        <taxon>Epsilonproteobacteria</taxon>
        <taxon>Campylobacterales</taxon>
        <taxon>Sulfurovaceae</taxon>
        <taxon>Sulfurovum</taxon>
        <taxon>environmental samples</taxon>
    </lineage>
</organism>
<feature type="transmembrane region" description="Helical" evidence="1">
    <location>
        <begin position="170"/>
        <end position="191"/>
    </location>
</feature>
<reference evidence="2" key="1">
    <citation type="submission" date="2020-01" db="EMBL/GenBank/DDBJ databases">
        <authorList>
            <person name="Meier V. D."/>
            <person name="Meier V D."/>
        </authorList>
    </citation>
    <scope>NUCLEOTIDE SEQUENCE</scope>
    <source>
        <strain evidence="2">HLG_WM_MAG_01</strain>
    </source>
</reference>
<keyword evidence="1" id="KW-0472">Membrane</keyword>
<feature type="transmembrane region" description="Helical" evidence="1">
    <location>
        <begin position="54"/>
        <end position="73"/>
    </location>
</feature>
<proteinExistence type="predicted"/>
<dbReference type="EMBL" id="CACVAS010000018">
    <property type="protein sequence ID" value="CAA6800883.1"/>
    <property type="molecule type" value="Genomic_DNA"/>
</dbReference>
<keyword evidence="1" id="KW-0812">Transmembrane</keyword>
<dbReference type="Pfam" id="PF04403">
    <property type="entry name" value="PqiA"/>
    <property type="match status" value="1"/>
</dbReference>
<protein>
    <submittedName>
        <fullName evidence="2">Paraquat-inducible protein A</fullName>
    </submittedName>
</protein>
<gene>
    <name evidence="2" type="ORF">HELGO_WM11116</name>
</gene>